<feature type="domain" description="HEPN AbiJ-N-terminal" evidence="1">
    <location>
        <begin position="4"/>
        <end position="194"/>
    </location>
</feature>
<proteinExistence type="predicted"/>
<dbReference type="InterPro" id="IPR049503">
    <property type="entry name" value="AbiJ_NTD4"/>
</dbReference>
<evidence type="ECO:0000259" key="1">
    <source>
        <dbReference type="Pfam" id="PF18863"/>
    </source>
</evidence>
<dbReference type="HOGENOM" id="CLU_075001_0_0_2"/>
<dbReference type="eggNOG" id="arCOG14015">
    <property type="taxonomic scope" value="Archaea"/>
</dbReference>
<reference evidence="3" key="1">
    <citation type="submission" date="2013-06" db="EMBL/GenBank/DDBJ databases">
        <title>Complete Genome Sequence of Hyperthermophilic Palaeococcus pacificus DY20341T, Isolated from a Deep-Sea Hydrothermal Sediments.</title>
        <authorList>
            <person name="Zeng X."/>
            <person name="Shao Z."/>
        </authorList>
    </citation>
    <scope>NUCLEOTIDE SEQUENCE [LARGE SCALE GENOMIC DNA]</scope>
    <source>
        <strain evidence="3">DY20341</strain>
    </source>
</reference>
<dbReference type="AlphaFoldDB" id="A0A075LTN5"/>
<reference evidence="2 3" key="2">
    <citation type="journal article" date="2015" name="Genome Announc.">
        <title>Complete Genome Sequence of Hyperthermophilic Piezophilic Archaeon Palaeococcus pacificus DY20341T, Isolated from Deep-Sea Hydrothermal Sediments.</title>
        <authorList>
            <person name="Zeng X."/>
            <person name="Jebbar M."/>
            <person name="Shao Z."/>
        </authorList>
    </citation>
    <scope>NUCLEOTIDE SEQUENCE [LARGE SCALE GENOMIC DNA]</scope>
    <source>
        <strain evidence="2 3">DY20341</strain>
    </source>
</reference>
<name>A0A075LTN5_9EURY</name>
<organism evidence="2 3">
    <name type="scientific">Palaeococcus pacificus DY20341</name>
    <dbReference type="NCBI Taxonomy" id="1343739"/>
    <lineage>
        <taxon>Archaea</taxon>
        <taxon>Methanobacteriati</taxon>
        <taxon>Methanobacteriota</taxon>
        <taxon>Thermococci</taxon>
        <taxon>Thermococcales</taxon>
        <taxon>Thermococcaceae</taxon>
        <taxon>Palaeococcus</taxon>
    </lineage>
</organism>
<evidence type="ECO:0000313" key="2">
    <source>
        <dbReference type="EMBL" id="AIF69724.1"/>
    </source>
</evidence>
<dbReference type="EMBL" id="CP006019">
    <property type="protein sequence ID" value="AIF69724.1"/>
    <property type="molecule type" value="Genomic_DNA"/>
</dbReference>
<dbReference type="Pfam" id="PF18863">
    <property type="entry name" value="AbiJ_NTD4"/>
    <property type="match status" value="1"/>
</dbReference>
<dbReference type="STRING" id="1343739.PAP_06645"/>
<protein>
    <recommendedName>
        <fullName evidence="1">HEPN AbiJ-N-terminal domain-containing protein</fullName>
    </recommendedName>
</protein>
<dbReference type="KEGG" id="ppac:PAP_06645"/>
<gene>
    <name evidence="2" type="ORF">PAP_06645</name>
</gene>
<accession>A0A075LTN5</accession>
<evidence type="ECO:0000313" key="3">
    <source>
        <dbReference type="Proteomes" id="UP000027981"/>
    </source>
</evidence>
<dbReference type="Proteomes" id="UP000027981">
    <property type="component" value="Chromosome"/>
</dbReference>
<sequence length="321" mass="38753">MPTLFSEREGIIEKELQVGYINKNLRTRLWNCLERYYWKYIKKESLTDWKTRKYRRDWGYFPYLAKRTQPSKEESNRLERPLREYRKIGKFIHELWDSYFRLPLNKLREDWTEDWKELYEMLENYFFGCEWYEVYDFLEFVVNNWPDQERNREFMECCNRVLEEENAGYRFINGMIVPIFEKTEISEIETAFENVKPWKGVYDDLFSALKHLSDREHPNYKDSVVASIRAVEGVAKLITHRHGTLGELMPKVQQVLELDEHFAKAIGQLWRYTNTVARHSDPEGEKMPEFEEAKFVLVTSCAIINYLITKANKKGVELKLE</sequence>
<keyword evidence="3" id="KW-1185">Reference proteome</keyword>